<feature type="compositionally biased region" description="Basic and acidic residues" evidence="1">
    <location>
        <begin position="30"/>
        <end position="39"/>
    </location>
</feature>
<keyword evidence="3" id="KW-1185">Reference proteome</keyword>
<accession>A0AAV5T503</accession>
<dbReference type="EMBL" id="BTSX01000003">
    <property type="protein sequence ID" value="GMS90052.1"/>
    <property type="molecule type" value="Genomic_DNA"/>
</dbReference>
<feature type="compositionally biased region" description="Basic residues" evidence="1">
    <location>
        <begin position="183"/>
        <end position="201"/>
    </location>
</feature>
<feature type="compositionally biased region" description="Basic and acidic residues" evidence="1">
    <location>
        <begin position="202"/>
        <end position="213"/>
    </location>
</feature>
<feature type="region of interest" description="Disordered" evidence="1">
    <location>
        <begin position="178"/>
        <end position="213"/>
    </location>
</feature>
<reference evidence="2" key="1">
    <citation type="submission" date="2023-10" db="EMBL/GenBank/DDBJ databases">
        <title>Genome assembly of Pristionchus species.</title>
        <authorList>
            <person name="Yoshida K."/>
            <person name="Sommer R.J."/>
        </authorList>
    </citation>
    <scope>NUCLEOTIDE SEQUENCE</scope>
    <source>
        <strain evidence="2">RS0144</strain>
    </source>
</reference>
<evidence type="ECO:0000256" key="1">
    <source>
        <dbReference type="SAM" id="MobiDB-lite"/>
    </source>
</evidence>
<proteinExistence type="predicted"/>
<evidence type="ECO:0000313" key="2">
    <source>
        <dbReference type="EMBL" id="GMS90052.1"/>
    </source>
</evidence>
<gene>
    <name evidence="2" type="ORF">PENTCL1PPCAC_12227</name>
</gene>
<feature type="non-terminal residue" evidence="2">
    <location>
        <position position="1"/>
    </location>
</feature>
<feature type="compositionally biased region" description="Polar residues" evidence="1">
    <location>
        <begin position="55"/>
        <end position="66"/>
    </location>
</feature>
<feature type="compositionally biased region" description="Basic residues" evidence="1">
    <location>
        <begin position="41"/>
        <end position="54"/>
    </location>
</feature>
<organism evidence="2 3">
    <name type="scientific">Pristionchus entomophagus</name>
    <dbReference type="NCBI Taxonomy" id="358040"/>
    <lineage>
        <taxon>Eukaryota</taxon>
        <taxon>Metazoa</taxon>
        <taxon>Ecdysozoa</taxon>
        <taxon>Nematoda</taxon>
        <taxon>Chromadorea</taxon>
        <taxon>Rhabditida</taxon>
        <taxon>Rhabditina</taxon>
        <taxon>Diplogasteromorpha</taxon>
        <taxon>Diplogasteroidea</taxon>
        <taxon>Neodiplogasteridae</taxon>
        <taxon>Pristionchus</taxon>
    </lineage>
</organism>
<feature type="region of interest" description="Disordered" evidence="1">
    <location>
        <begin position="1"/>
        <end position="118"/>
    </location>
</feature>
<dbReference type="Proteomes" id="UP001432027">
    <property type="component" value="Unassembled WGS sequence"/>
</dbReference>
<name>A0AAV5T503_9BILA</name>
<sequence length="213" mass="23432">DRSPSAMADDKTSKESKSKVKKGSGSSNDSKVDASDGGKGRGSRKKQSVSKRTSRSGSLKKTNSAGTPVGAHAESPKREAAAPQTTVKREARHKASTLRGSKSGKPEEKKKGPGIEYNKKMTQAEYDKWCEVEGEMWTPCKFFKEIPKRKFVAPCGRLFKVGEDVSVLPSPAHLAELQERTRRSASKSVKTKTKKKLRKVKSSVEDKFSRKMD</sequence>
<comment type="caution">
    <text evidence="2">The sequence shown here is derived from an EMBL/GenBank/DDBJ whole genome shotgun (WGS) entry which is preliminary data.</text>
</comment>
<protein>
    <submittedName>
        <fullName evidence="2">Uncharacterized protein</fullName>
    </submittedName>
</protein>
<evidence type="ECO:0000313" key="3">
    <source>
        <dbReference type="Proteomes" id="UP001432027"/>
    </source>
</evidence>
<dbReference type="AlphaFoldDB" id="A0AAV5T503"/>
<feature type="compositionally biased region" description="Basic and acidic residues" evidence="1">
    <location>
        <begin position="1"/>
        <end position="18"/>
    </location>
</feature>
<feature type="compositionally biased region" description="Basic and acidic residues" evidence="1">
    <location>
        <begin position="104"/>
        <end position="118"/>
    </location>
</feature>